<dbReference type="RefSeq" id="WP_171366544.1">
    <property type="nucleotide sequence ID" value="NZ_VTXW01000002.1"/>
</dbReference>
<evidence type="ECO:0000313" key="1">
    <source>
        <dbReference type="EMBL" id="NOH32116.1"/>
    </source>
</evidence>
<gene>
    <name evidence="1" type="ORF">F0245_01765</name>
</gene>
<dbReference type="Proteomes" id="UP000525336">
    <property type="component" value="Unassembled WGS sequence"/>
</dbReference>
<comment type="caution">
    <text evidence="1">The sequence shown here is derived from an EMBL/GenBank/DDBJ whole genome shotgun (WGS) entry which is preliminary data.</text>
</comment>
<dbReference type="AlphaFoldDB" id="A0A7Y3YKG3"/>
<organism evidence="1 2">
    <name type="scientific">Vibrio chagasii</name>
    <dbReference type="NCBI Taxonomy" id="170679"/>
    <lineage>
        <taxon>Bacteria</taxon>
        <taxon>Pseudomonadati</taxon>
        <taxon>Pseudomonadota</taxon>
        <taxon>Gammaproteobacteria</taxon>
        <taxon>Vibrionales</taxon>
        <taxon>Vibrionaceae</taxon>
        <taxon>Vibrio</taxon>
    </lineage>
</organism>
<accession>A0A7Y3YKG3</accession>
<name>A0A7Y3YKG3_9VIBR</name>
<protein>
    <submittedName>
        <fullName evidence="1">Uncharacterized protein</fullName>
    </submittedName>
</protein>
<evidence type="ECO:0000313" key="2">
    <source>
        <dbReference type="Proteomes" id="UP000525336"/>
    </source>
</evidence>
<proteinExistence type="predicted"/>
<reference evidence="1 2" key="1">
    <citation type="submission" date="2019-09" db="EMBL/GenBank/DDBJ databases">
        <title>Draft genome sequencing and comparative genomics of hatchery-associated Vibrios.</title>
        <authorList>
            <person name="Kehlet-Delgado H."/>
            <person name="Mueller R.S."/>
        </authorList>
    </citation>
    <scope>NUCLEOTIDE SEQUENCE [LARGE SCALE GENOMIC DNA]</scope>
    <source>
        <strain evidence="1 2">00-90-10</strain>
    </source>
</reference>
<dbReference type="EMBL" id="VTXW01000002">
    <property type="protein sequence ID" value="NOH32116.1"/>
    <property type="molecule type" value="Genomic_DNA"/>
</dbReference>
<sequence length="72" mass="8356">MTNNYDELLPNLEEFELENVVFKVVNPTLLPSQTMAAFDRFMAGSTAPHRTYVYSHDYTRFCTLVREGHITI</sequence>